<evidence type="ECO:0000313" key="2">
    <source>
        <dbReference type="Proteomes" id="UP001221898"/>
    </source>
</evidence>
<keyword evidence="2" id="KW-1185">Reference proteome</keyword>
<dbReference type="Proteomes" id="UP001221898">
    <property type="component" value="Unassembled WGS sequence"/>
</dbReference>
<gene>
    <name evidence="1" type="ORF">AAFF_G00116260</name>
</gene>
<protein>
    <submittedName>
        <fullName evidence="1">Uncharacterized protein</fullName>
    </submittedName>
</protein>
<organism evidence="1 2">
    <name type="scientific">Aldrovandia affinis</name>
    <dbReference type="NCBI Taxonomy" id="143900"/>
    <lineage>
        <taxon>Eukaryota</taxon>
        <taxon>Metazoa</taxon>
        <taxon>Chordata</taxon>
        <taxon>Craniata</taxon>
        <taxon>Vertebrata</taxon>
        <taxon>Euteleostomi</taxon>
        <taxon>Actinopterygii</taxon>
        <taxon>Neopterygii</taxon>
        <taxon>Teleostei</taxon>
        <taxon>Notacanthiformes</taxon>
        <taxon>Halosauridae</taxon>
        <taxon>Aldrovandia</taxon>
    </lineage>
</organism>
<comment type="caution">
    <text evidence="1">The sequence shown here is derived from an EMBL/GenBank/DDBJ whole genome shotgun (WGS) entry which is preliminary data.</text>
</comment>
<dbReference type="EMBL" id="JAINUG010000018">
    <property type="protein sequence ID" value="KAJ8412675.1"/>
    <property type="molecule type" value="Genomic_DNA"/>
</dbReference>
<dbReference type="AlphaFoldDB" id="A0AAD7T1U7"/>
<sequence length="73" mass="8287">MGRVAPPPLFVPRVKRGDHFPHRFLGPRGARRPWMRTWIRRLAGGWTAARFNERVIARLHLATCCKPCNAAAG</sequence>
<reference evidence="1" key="1">
    <citation type="journal article" date="2023" name="Science">
        <title>Genome structures resolve the early diversification of teleost fishes.</title>
        <authorList>
            <person name="Parey E."/>
            <person name="Louis A."/>
            <person name="Montfort J."/>
            <person name="Bouchez O."/>
            <person name="Roques C."/>
            <person name="Iampietro C."/>
            <person name="Lluch J."/>
            <person name="Castinel A."/>
            <person name="Donnadieu C."/>
            <person name="Desvignes T."/>
            <person name="Floi Bucao C."/>
            <person name="Jouanno E."/>
            <person name="Wen M."/>
            <person name="Mejri S."/>
            <person name="Dirks R."/>
            <person name="Jansen H."/>
            <person name="Henkel C."/>
            <person name="Chen W.J."/>
            <person name="Zahm M."/>
            <person name="Cabau C."/>
            <person name="Klopp C."/>
            <person name="Thompson A.W."/>
            <person name="Robinson-Rechavi M."/>
            <person name="Braasch I."/>
            <person name="Lecointre G."/>
            <person name="Bobe J."/>
            <person name="Postlethwait J.H."/>
            <person name="Berthelot C."/>
            <person name="Roest Crollius H."/>
            <person name="Guiguen Y."/>
        </authorList>
    </citation>
    <scope>NUCLEOTIDE SEQUENCE</scope>
    <source>
        <strain evidence="1">NC1722</strain>
    </source>
</reference>
<proteinExistence type="predicted"/>
<name>A0AAD7T1U7_9TELE</name>
<accession>A0AAD7T1U7</accession>
<evidence type="ECO:0000313" key="1">
    <source>
        <dbReference type="EMBL" id="KAJ8412675.1"/>
    </source>
</evidence>